<comment type="similarity">
    <text evidence="1">Belongs to the DNA polymerase type-B family.</text>
</comment>
<dbReference type="GO" id="GO:0003677">
    <property type="term" value="F:DNA binding"/>
    <property type="evidence" value="ECO:0007669"/>
    <property type="project" value="UniProtKB-KW"/>
</dbReference>
<accession>A0A479ZWT3</accession>
<dbReference type="PANTHER" id="PTHR10322">
    <property type="entry name" value="DNA POLYMERASE CATALYTIC SUBUNIT"/>
    <property type="match status" value="1"/>
</dbReference>
<evidence type="ECO:0000256" key="3">
    <source>
        <dbReference type="ARBA" id="ARBA00022679"/>
    </source>
</evidence>
<protein>
    <recommendedName>
        <fullName evidence="2">DNA-directed DNA polymerase</fullName>
        <ecNumber evidence="2">2.7.7.7</ecNumber>
    </recommendedName>
</protein>
<evidence type="ECO:0000313" key="10">
    <source>
        <dbReference type="EMBL" id="GCL36016.1"/>
    </source>
</evidence>
<dbReference type="InterPro" id="IPR023211">
    <property type="entry name" value="DNA_pol_palm_dom_sf"/>
</dbReference>
<dbReference type="Proteomes" id="UP000300142">
    <property type="component" value="Unassembled WGS sequence"/>
</dbReference>
<dbReference type="Gene3D" id="3.30.420.10">
    <property type="entry name" value="Ribonuclease H-like superfamily/Ribonuclease H"/>
    <property type="match status" value="1"/>
</dbReference>
<evidence type="ECO:0000256" key="6">
    <source>
        <dbReference type="ARBA" id="ARBA00023125"/>
    </source>
</evidence>
<comment type="catalytic activity">
    <reaction evidence="7">
        <text>DNA(n) + a 2'-deoxyribonucleoside 5'-triphosphate = DNA(n+1) + diphosphate</text>
        <dbReference type="Rhea" id="RHEA:22508"/>
        <dbReference type="Rhea" id="RHEA-COMP:17339"/>
        <dbReference type="Rhea" id="RHEA-COMP:17340"/>
        <dbReference type="ChEBI" id="CHEBI:33019"/>
        <dbReference type="ChEBI" id="CHEBI:61560"/>
        <dbReference type="ChEBI" id="CHEBI:173112"/>
        <dbReference type="EC" id="2.7.7.7"/>
    </reaction>
</comment>
<keyword evidence="4" id="KW-0548">Nucleotidyltransferase</keyword>
<evidence type="ECO:0000259" key="9">
    <source>
        <dbReference type="Pfam" id="PF03104"/>
    </source>
</evidence>
<organism evidence="10 11">
    <name type="scientific">Sphaerospermopsis reniformis</name>
    <dbReference type="NCBI Taxonomy" id="531300"/>
    <lineage>
        <taxon>Bacteria</taxon>
        <taxon>Bacillati</taxon>
        <taxon>Cyanobacteriota</taxon>
        <taxon>Cyanophyceae</taxon>
        <taxon>Nostocales</taxon>
        <taxon>Aphanizomenonaceae</taxon>
        <taxon>Sphaerospermopsis</taxon>
    </lineage>
</organism>
<dbReference type="InterPro" id="IPR006133">
    <property type="entry name" value="DNA-dir_DNA_pol_B_exonuc"/>
</dbReference>
<dbReference type="Pfam" id="PF00136">
    <property type="entry name" value="DNA_pol_B"/>
    <property type="match status" value="1"/>
</dbReference>
<evidence type="ECO:0000256" key="7">
    <source>
        <dbReference type="ARBA" id="ARBA00049244"/>
    </source>
</evidence>
<keyword evidence="5" id="KW-0239">DNA-directed DNA polymerase</keyword>
<keyword evidence="11" id="KW-1185">Reference proteome</keyword>
<dbReference type="Gene3D" id="3.90.1600.10">
    <property type="entry name" value="Palm domain of DNA polymerase"/>
    <property type="match status" value="1"/>
</dbReference>
<dbReference type="RefSeq" id="WP_137666661.1">
    <property type="nucleotide sequence ID" value="NZ_BJCE01000024.1"/>
</dbReference>
<evidence type="ECO:0000256" key="1">
    <source>
        <dbReference type="ARBA" id="ARBA00005755"/>
    </source>
</evidence>
<dbReference type="InterPro" id="IPR036397">
    <property type="entry name" value="RNaseH_sf"/>
</dbReference>
<feature type="domain" description="DNA-directed DNA polymerase family B multifunctional" evidence="8">
    <location>
        <begin position="362"/>
        <end position="412"/>
    </location>
</feature>
<dbReference type="InterPro" id="IPR006134">
    <property type="entry name" value="DNA-dir_DNA_pol_B_multi_dom"/>
</dbReference>
<feature type="domain" description="DNA-directed DNA polymerase family B exonuclease" evidence="9">
    <location>
        <begin position="82"/>
        <end position="172"/>
    </location>
</feature>
<dbReference type="InterPro" id="IPR012337">
    <property type="entry name" value="RNaseH-like_sf"/>
</dbReference>
<keyword evidence="6" id="KW-0238">DNA-binding</keyword>
<evidence type="ECO:0000256" key="2">
    <source>
        <dbReference type="ARBA" id="ARBA00012417"/>
    </source>
</evidence>
<reference evidence="11" key="1">
    <citation type="submission" date="2019-02" db="EMBL/GenBank/DDBJ databases">
        <title>Draft genome sequence of Sphaerospermopsis reniformis NIES-1949.</title>
        <authorList>
            <person name="Yamaguchi H."/>
            <person name="Suzuki S."/>
            <person name="Kawachi M."/>
        </authorList>
    </citation>
    <scope>NUCLEOTIDE SEQUENCE [LARGE SCALE GENOMIC DNA]</scope>
    <source>
        <strain evidence="11">NIES-1949</strain>
    </source>
</reference>
<dbReference type="AlphaFoldDB" id="A0A479ZWT3"/>
<comment type="caution">
    <text evidence="10">The sequence shown here is derived from an EMBL/GenBank/DDBJ whole genome shotgun (WGS) entry which is preliminary data.</text>
</comment>
<dbReference type="EMBL" id="BJCE01000024">
    <property type="protein sequence ID" value="GCL36016.1"/>
    <property type="molecule type" value="Genomic_DNA"/>
</dbReference>
<keyword evidence="3" id="KW-0808">Transferase</keyword>
<dbReference type="InterPro" id="IPR006172">
    <property type="entry name" value="DNA-dir_DNA_pol_B"/>
</dbReference>
<evidence type="ECO:0000256" key="5">
    <source>
        <dbReference type="ARBA" id="ARBA00022932"/>
    </source>
</evidence>
<dbReference type="SUPFAM" id="SSF56672">
    <property type="entry name" value="DNA/RNA polymerases"/>
    <property type="match status" value="1"/>
</dbReference>
<name>A0A479ZWT3_9CYAN</name>
<dbReference type="InterPro" id="IPR050240">
    <property type="entry name" value="DNA_pol_type-B"/>
</dbReference>
<evidence type="ECO:0000259" key="8">
    <source>
        <dbReference type="Pfam" id="PF00136"/>
    </source>
</evidence>
<dbReference type="GO" id="GO:0000166">
    <property type="term" value="F:nucleotide binding"/>
    <property type="evidence" value="ECO:0007669"/>
    <property type="project" value="InterPro"/>
</dbReference>
<gene>
    <name evidence="10" type="ORF">SR1949_11160</name>
</gene>
<evidence type="ECO:0000256" key="4">
    <source>
        <dbReference type="ARBA" id="ARBA00022695"/>
    </source>
</evidence>
<proteinExistence type="inferred from homology"/>
<dbReference type="PANTHER" id="PTHR10322:SF23">
    <property type="entry name" value="DNA POLYMERASE DELTA CATALYTIC SUBUNIT"/>
    <property type="match status" value="1"/>
</dbReference>
<dbReference type="SUPFAM" id="SSF53098">
    <property type="entry name" value="Ribonuclease H-like"/>
    <property type="match status" value="1"/>
</dbReference>
<evidence type="ECO:0000313" key="11">
    <source>
        <dbReference type="Proteomes" id="UP000300142"/>
    </source>
</evidence>
<dbReference type="GO" id="GO:0003887">
    <property type="term" value="F:DNA-directed DNA polymerase activity"/>
    <property type="evidence" value="ECO:0007669"/>
    <property type="project" value="UniProtKB-KW"/>
</dbReference>
<sequence>MNTDYNHRHFIAKSGNQITVAEDKLNIFYTDNTVYRSWQPLQTIKPYNALKQMVIDIETSGLIPSKDRIFAIGCMNELGEYFVFMDENESKLLCQFISYFQSISPDVVLTYNGTDFDFPFIITRCLINNISHPFTISEQSRIIKTAQVFGKPMNISEIFISNSQHIDVYICVLRWDFVNKALYQHSLKSAVIEMGLRESARLVLTPQEIQLCWGEGAGSQGWEKIRKYLIYDLEDTKLIADKLVPSYYYESLIVPGLNLQQLSLTGNGTKWQRVLERQYSGYKPTADLKLKFEGGLVISVPGLHKHIAKIDVSSLYPSIMLKYGICSRKDTQRVGLSILDYLTRERLRLKELGKAGDLAAKQAEAALKVLINSLFGFYGTSGVSFNDMEAAALVTAYGRRILRFMIDVIEKAGGIQVESDTDGVFFSHSEPLLIFEKLQNALPTGINIELEILAKAMFVPSRGAKNYIIWHEDGKITTKGSWRKRDRSRLEKEFPLNYLTQYLLSKAKAEQYYQELTKVIRSGDFPVEQLQVTRKIKKGEKALLVLGNTGDVVTFYQGIRGLTNSEAYSSGYYLELIAKKRDELLSVVEPQGDVGKQLSLF</sequence>
<dbReference type="SMART" id="SM00486">
    <property type="entry name" value="POLBc"/>
    <property type="match status" value="1"/>
</dbReference>
<dbReference type="InterPro" id="IPR043502">
    <property type="entry name" value="DNA/RNA_pol_sf"/>
</dbReference>
<dbReference type="Pfam" id="PF03104">
    <property type="entry name" value="DNA_pol_B_exo1"/>
    <property type="match status" value="1"/>
</dbReference>
<dbReference type="EC" id="2.7.7.7" evidence="2"/>